<organism evidence="10 11">
    <name type="scientific">Mucilaginibacter celer</name>
    <dbReference type="NCBI Taxonomy" id="2305508"/>
    <lineage>
        <taxon>Bacteria</taxon>
        <taxon>Pseudomonadati</taxon>
        <taxon>Bacteroidota</taxon>
        <taxon>Sphingobacteriia</taxon>
        <taxon>Sphingobacteriales</taxon>
        <taxon>Sphingobacteriaceae</taxon>
        <taxon>Mucilaginibacter</taxon>
    </lineage>
</organism>
<feature type="transmembrane region" description="Helical" evidence="6">
    <location>
        <begin position="135"/>
        <end position="162"/>
    </location>
</feature>
<keyword evidence="3 6" id="KW-0812">Transmembrane</keyword>
<dbReference type="Pfam" id="PF22571">
    <property type="entry name" value="LiaI-LiaF-TM_PspC"/>
    <property type="match status" value="1"/>
</dbReference>
<dbReference type="Proteomes" id="UP000270046">
    <property type="component" value="Chromosome"/>
</dbReference>
<evidence type="ECO:0000256" key="2">
    <source>
        <dbReference type="ARBA" id="ARBA00022475"/>
    </source>
</evidence>
<evidence type="ECO:0000259" key="8">
    <source>
        <dbReference type="Pfam" id="PF22571"/>
    </source>
</evidence>
<evidence type="ECO:0000313" key="10">
    <source>
        <dbReference type="EMBL" id="AYL98403.1"/>
    </source>
</evidence>
<comment type="subcellular location">
    <subcellularLocation>
        <location evidence="1">Cell membrane</location>
        <topology evidence="1">Single-pass membrane protein</topology>
    </subcellularLocation>
</comment>
<dbReference type="InterPro" id="IPR054319">
    <property type="entry name" value="PspC-rel_ToastRack"/>
</dbReference>
<dbReference type="KEGG" id="muh:HYN43_025330"/>
<dbReference type="Pfam" id="PF22744">
    <property type="entry name" value="Toast-rack_PspC-Cterm"/>
    <property type="match status" value="1"/>
</dbReference>
<dbReference type="Pfam" id="PF04024">
    <property type="entry name" value="PspC"/>
    <property type="match status" value="1"/>
</dbReference>
<evidence type="ECO:0000259" key="7">
    <source>
        <dbReference type="Pfam" id="PF04024"/>
    </source>
</evidence>
<evidence type="ECO:0000256" key="1">
    <source>
        <dbReference type="ARBA" id="ARBA00004162"/>
    </source>
</evidence>
<gene>
    <name evidence="10" type="ORF">HYN43_025330</name>
</gene>
<keyword evidence="11" id="KW-1185">Reference proteome</keyword>
<dbReference type="EMBL" id="CP032869">
    <property type="protein sequence ID" value="AYL98403.1"/>
    <property type="molecule type" value="Genomic_DNA"/>
</dbReference>
<keyword evidence="4 6" id="KW-1133">Transmembrane helix</keyword>
<protein>
    <submittedName>
        <fullName evidence="10">PspC domain-containing protein</fullName>
    </submittedName>
</protein>
<name>A0A494W3T8_9SPHI</name>
<evidence type="ECO:0000256" key="3">
    <source>
        <dbReference type="ARBA" id="ARBA00022692"/>
    </source>
</evidence>
<dbReference type="PANTHER" id="PTHR33885:SF3">
    <property type="entry name" value="PHAGE SHOCK PROTEIN C"/>
    <property type="match status" value="1"/>
</dbReference>
<feature type="domain" description="PspC-related transmembrane region" evidence="8">
    <location>
        <begin position="209"/>
        <end position="345"/>
    </location>
</feature>
<evidence type="ECO:0000256" key="6">
    <source>
        <dbReference type="SAM" id="Phobius"/>
    </source>
</evidence>
<feature type="transmembrane region" description="Helical" evidence="6">
    <location>
        <begin position="284"/>
        <end position="310"/>
    </location>
</feature>
<sequence length="552" mass="61781">MNKTIIININGMVFHIEEDAYEVLKNYMTDVKRHFSTSEDSLEITTDIENRIAEMFNEILAAEARQVIVDADVKKVVEQMGSVQDFETAENDAKDPRNPFSSYNTERRRLFRDPDDHLVSGVCAGIANYFDISPVWVRLAFAILVPFAAIGLIIYTILWMVVPKAITRADRMAMKGEKQDLKGFKKNFEEELSTVRGNLQNLKHEAKPFIYQLRDLLSDIFHHLAAFIRGTGNIVGKIIAAAILIGCFGMAVALIISLIGLFAAGNMGIYNVFPFNIANHQANGIFMVAGFLLLSIPLLAIILMTIGFIFKKVSFNRSIGTTLLCIWLASLGAVTYYGIKTAANFREGGRFTQTIKLKPTTNNVYYLRLNDTKYLSNEDSTRLRINDRFKGMIILDDDFNGSDGPYHSVNIDIEKSDVAQPTLVETFSARGTDLEDALTNARAATYRFDQRDSVLNFDRHISTPKGFLWRGQEVHLTLKLPLNAKVIIDDKLDRNLNFNLYECKTTNNNDQGSTAEFVMTTTGLECKISPVVAAKAKADSLKAIAADTARTE</sequence>
<proteinExistence type="predicted"/>
<dbReference type="InterPro" id="IPR052027">
    <property type="entry name" value="PspC"/>
</dbReference>
<evidence type="ECO:0000259" key="9">
    <source>
        <dbReference type="Pfam" id="PF22744"/>
    </source>
</evidence>
<dbReference type="PANTHER" id="PTHR33885">
    <property type="entry name" value="PHAGE SHOCK PROTEIN C"/>
    <property type="match status" value="1"/>
</dbReference>
<dbReference type="GO" id="GO:0005886">
    <property type="term" value="C:plasma membrane"/>
    <property type="evidence" value="ECO:0007669"/>
    <property type="project" value="UniProtKB-SubCell"/>
</dbReference>
<reference evidence="10 11" key="1">
    <citation type="submission" date="2018-10" db="EMBL/GenBank/DDBJ databases">
        <title>Genome sequencing of Mucilaginibacter sp. HYN0043.</title>
        <authorList>
            <person name="Kim M."/>
            <person name="Yi H."/>
        </authorList>
    </citation>
    <scope>NUCLEOTIDE SEQUENCE [LARGE SCALE GENOMIC DNA]</scope>
    <source>
        <strain evidence="10 11">HYN0043</strain>
    </source>
</reference>
<evidence type="ECO:0000256" key="4">
    <source>
        <dbReference type="ARBA" id="ARBA00022989"/>
    </source>
</evidence>
<evidence type="ECO:0000313" key="11">
    <source>
        <dbReference type="Proteomes" id="UP000270046"/>
    </source>
</evidence>
<keyword evidence="2" id="KW-1003">Cell membrane</keyword>
<evidence type="ECO:0000256" key="5">
    <source>
        <dbReference type="ARBA" id="ARBA00023136"/>
    </source>
</evidence>
<dbReference type="InterPro" id="IPR007168">
    <property type="entry name" value="Phageshock_PspC_N"/>
</dbReference>
<dbReference type="InterPro" id="IPR054321">
    <property type="entry name" value="PspC-rel_TM"/>
</dbReference>
<keyword evidence="5 6" id="KW-0472">Membrane</keyword>
<dbReference type="AlphaFoldDB" id="A0A494W3T8"/>
<feature type="domain" description="PspC-related ToastRack" evidence="9">
    <location>
        <begin position="408"/>
        <end position="527"/>
    </location>
</feature>
<dbReference type="OrthoDB" id="5772680at2"/>
<feature type="transmembrane region" description="Helical" evidence="6">
    <location>
        <begin position="238"/>
        <end position="264"/>
    </location>
</feature>
<feature type="domain" description="Phage shock protein PspC N-terminal" evidence="7">
    <location>
        <begin position="108"/>
        <end position="165"/>
    </location>
</feature>
<accession>A0A494W3T8</accession>
<feature type="transmembrane region" description="Helical" evidence="6">
    <location>
        <begin position="322"/>
        <end position="339"/>
    </location>
</feature>
<dbReference type="RefSeq" id="WP_119406680.1">
    <property type="nucleotide sequence ID" value="NZ_CP032869.1"/>
</dbReference>